<dbReference type="Pfam" id="PF10551">
    <property type="entry name" value="MULE"/>
    <property type="match status" value="1"/>
</dbReference>
<evidence type="ECO:0000313" key="8">
    <source>
        <dbReference type="Proteomes" id="UP001177003"/>
    </source>
</evidence>
<evidence type="ECO:0000256" key="5">
    <source>
        <dbReference type="SAM" id="MobiDB-lite"/>
    </source>
</evidence>
<feature type="region of interest" description="Disordered" evidence="5">
    <location>
        <begin position="473"/>
        <end position="493"/>
    </location>
</feature>
<evidence type="ECO:0000256" key="1">
    <source>
        <dbReference type="ARBA" id="ARBA00022723"/>
    </source>
</evidence>
<evidence type="ECO:0000256" key="2">
    <source>
        <dbReference type="ARBA" id="ARBA00022771"/>
    </source>
</evidence>
<keyword evidence="8" id="KW-1185">Reference proteome</keyword>
<evidence type="ECO:0000256" key="3">
    <source>
        <dbReference type="ARBA" id="ARBA00022833"/>
    </source>
</evidence>
<keyword evidence="1" id="KW-0479">Metal-binding</keyword>
<keyword evidence="2 4" id="KW-0863">Zinc-finger</keyword>
<dbReference type="PANTHER" id="PTHR31973:SF189">
    <property type="entry name" value="TRANSPOSASE, MUDR, PLANT, MULE TRANSPOSASE DOMAIN PROTEIN-RELATED"/>
    <property type="match status" value="1"/>
</dbReference>
<evidence type="ECO:0000256" key="4">
    <source>
        <dbReference type="PROSITE-ProRule" id="PRU00325"/>
    </source>
</evidence>
<sequence>MASSPNPTDQNFIVVDFHYNGQFAPNPLVYFDPDRASVRDVDFSGFGYEQFMEFLHKLTKSRSKDIYFCLPQESLGLGIHTLVNEGDYKEFLDLAYANEKRMNVYVDQHNEPIFDWIEAEESESENEDLDEDGDSVIQDSYSVDHEEDDATYPFPANKTAHDRFLNILCEPTESEDQDDEYVPPQYPVYDERQPWDQMKPIIVRGEVLSAVGRDANNHIYPLAWVVVCVENKETWKWFIDLLMDDINGDLGAGITLLSDGHKGLLQAVKERCPEAEHRQCARHIVANFNKRFTGQAYLKLFWRAVRASTVEKFRGVMEKIKSIDTHAYDYLIYKDPTTWSKAFFQEGRDCDAVENRVSESFNSAIRHARRRPIITMLEEIRKRIEELKVKQRFTDVAYGVDLIAKKCACRIWQITGIPCLHGVAAISYLYHDAETYVSQSYTTEAYLECYKYSINPLNSSDMWPDVPYHKPLPPKRRRLPGRPSVKRKRDAIE</sequence>
<dbReference type="SMART" id="SM00575">
    <property type="entry name" value="ZnF_PMZ"/>
    <property type="match status" value="1"/>
</dbReference>
<name>A0AA35Z7U8_LACSI</name>
<dbReference type="PROSITE" id="PS50966">
    <property type="entry name" value="ZF_SWIM"/>
    <property type="match status" value="1"/>
</dbReference>
<dbReference type="AlphaFoldDB" id="A0AA35Z7U8"/>
<dbReference type="GO" id="GO:0008270">
    <property type="term" value="F:zinc ion binding"/>
    <property type="evidence" value="ECO:0007669"/>
    <property type="project" value="UniProtKB-KW"/>
</dbReference>
<accession>A0AA35Z7U8</accession>
<feature type="domain" description="SWIM-type" evidence="6">
    <location>
        <begin position="398"/>
        <end position="430"/>
    </location>
</feature>
<protein>
    <recommendedName>
        <fullName evidence="6">SWIM-type domain-containing protein</fullName>
    </recommendedName>
</protein>
<dbReference type="InterPro" id="IPR006564">
    <property type="entry name" value="Znf_PMZ"/>
</dbReference>
<gene>
    <name evidence="7" type="ORF">LSALG_LOCUS26849</name>
</gene>
<keyword evidence="3" id="KW-0862">Zinc</keyword>
<evidence type="ECO:0000313" key="7">
    <source>
        <dbReference type="EMBL" id="CAI9287490.1"/>
    </source>
</evidence>
<reference evidence="7" key="1">
    <citation type="submission" date="2023-04" db="EMBL/GenBank/DDBJ databases">
        <authorList>
            <person name="Vijverberg K."/>
            <person name="Xiong W."/>
            <person name="Schranz E."/>
        </authorList>
    </citation>
    <scope>NUCLEOTIDE SEQUENCE</scope>
</reference>
<dbReference type="InterPro" id="IPR007527">
    <property type="entry name" value="Znf_SWIM"/>
</dbReference>
<dbReference type="EMBL" id="OX465081">
    <property type="protein sequence ID" value="CAI9287490.1"/>
    <property type="molecule type" value="Genomic_DNA"/>
</dbReference>
<dbReference type="Proteomes" id="UP001177003">
    <property type="component" value="Chromosome 5"/>
</dbReference>
<evidence type="ECO:0000259" key="6">
    <source>
        <dbReference type="PROSITE" id="PS50966"/>
    </source>
</evidence>
<dbReference type="PANTHER" id="PTHR31973">
    <property type="entry name" value="POLYPROTEIN, PUTATIVE-RELATED"/>
    <property type="match status" value="1"/>
</dbReference>
<organism evidence="7 8">
    <name type="scientific">Lactuca saligna</name>
    <name type="common">Willowleaf lettuce</name>
    <dbReference type="NCBI Taxonomy" id="75948"/>
    <lineage>
        <taxon>Eukaryota</taxon>
        <taxon>Viridiplantae</taxon>
        <taxon>Streptophyta</taxon>
        <taxon>Embryophyta</taxon>
        <taxon>Tracheophyta</taxon>
        <taxon>Spermatophyta</taxon>
        <taxon>Magnoliopsida</taxon>
        <taxon>eudicotyledons</taxon>
        <taxon>Gunneridae</taxon>
        <taxon>Pentapetalae</taxon>
        <taxon>asterids</taxon>
        <taxon>campanulids</taxon>
        <taxon>Asterales</taxon>
        <taxon>Asteraceae</taxon>
        <taxon>Cichorioideae</taxon>
        <taxon>Cichorieae</taxon>
        <taxon>Lactucinae</taxon>
        <taxon>Lactuca</taxon>
    </lineage>
</organism>
<dbReference type="Pfam" id="PF04434">
    <property type="entry name" value="SWIM"/>
    <property type="match status" value="1"/>
</dbReference>
<dbReference type="InterPro" id="IPR018289">
    <property type="entry name" value="MULE_transposase_dom"/>
</dbReference>
<proteinExistence type="predicted"/>